<keyword evidence="3" id="KW-1185">Reference proteome</keyword>
<dbReference type="EMBL" id="CP001708">
    <property type="protein sequence ID" value="ACV28313.1"/>
    <property type="molecule type" value="Genomic_DNA"/>
</dbReference>
<accession>C7RFQ2</accession>
<dbReference type="STRING" id="525919.Apre_0261"/>
<dbReference type="Proteomes" id="UP000002294">
    <property type="component" value="Chromosome"/>
</dbReference>
<gene>
    <name evidence="2" type="ordered locus">Apre_0261</name>
</gene>
<organism evidence="2 3">
    <name type="scientific">Anaerococcus prevotii (strain ATCC 9321 / DSM 20548 / JCM 6508 / NCTC 11806 / PC1)</name>
    <name type="common">Peptostreptococcus prevotii</name>
    <name type="synonym">Peptococcus prevotii</name>
    <dbReference type="NCBI Taxonomy" id="525919"/>
    <lineage>
        <taxon>Bacteria</taxon>
        <taxon>Bacillati</taxon>
        <taxon>Bacillota</taxon>
        <taxon>Tissierellia</taxon>
        <taxon>Tissierellales</taxon>
        <taxon>Peptoniphilaceae</taxon>
        <taxon>Anaerococcus</taxon>
    </lineage>
</organism>
<dbReference type="InterPro" id="IPR000182">
    <property type="entry name" value="GNAT_dom"/>
</dbReference>
<dbReference type="Gene3D" id="3.40.630.30">
    <property type="match status" value="1"/>
</dbReference>
<protein>
    <submittedName>
        <fullName evidence="2">GCN5-related N-acetyltransferase</fullName>
    </submittedName>
</protein>
<evidence type="ECO:0000259" key="1">
    <source>
        <dbReference type="PROSITE" id="PS51186"/>
    </source>
</evidence>
<dbReference type="eggNOG" id="COG1670">
    <property type="taxonomic scope" value="Bacteria"/>
</dbReference>
<evidence type="ECO:0000313" key="2">
    <source>
        <dbReference type="EMBL" id="ACV28313.1"/>
    </source>
</evidence>
<dbReference type="SUPFAM" id="SSF55729">
    <property type="entry name" value="Acyl-CoA N-acyltransferases (Nat)"/>
    <property type="match status" value="1"/>
</dbReference>
<dbReference type="RefSeq" id="WP_015777226.1">
    <property type="nucleotide sequence ID" value="NC_013171.1"/>
</dbReference>
<dbReference type="Pfam" id="PF00583">
    <property type="entry name" value="Acetyltransf_1"/>
    <property type="match status" value="1"/>
</dbReference>
<proteinExistence type="predicted"/>
<dbReference type="GO" id="GO:0016747">
    <property type="term" value="F:acyltransferase activity, transferring groups other than amino-acyl groups"/>
    <property type="evidence" value="ECO:0007669"/>
    <property type="project" value="InterPro"/>
</dbReference>
<evidence type="ECO:0000313" key="3">
    <source>
        <dbReference type="Proteomes" id="UP000002294"/>
    </source>
</evidence>
<name>C7RFQ2_ANAPD</name>
<dbReference type="KEGG" id="apr:Apre_0261"/>
<dbReference type="OrthoDB" id="9785602at2"/>
<reference evidence="2 3" key="1">
    <citation type="journal article" date="2009" name="Stand. Genomic Sci.">
        <title>Complete genome sequence of Anaerococcus prevotii type strain (PC1).</title>
        <authorList>
            <person name="Labutti K."/>
            <person name="Pukall R."/>
            <person name="Steenblock K."/>
            <person name="Glavina Del Rio T."/>
            <person name="Tice H."/>
            <person name="Copeland A."/>
            <person name="Cheng J.F."/>
            <person name="Lucas S."/>
            <person name="Chen F."/>
            <person name="Nolan M."/>
            <person name="Bruce D."/>
            <person name="Goodwin L."/>
            <person name="Pitluck S."/>
            <person name="Ivanova N."/>
            <person name="Mavromatis K."/>
            <person name="Ovchinnikova G."/>
            <person name="Pati A."/>
            <person name="Chen A."/>
            <person name="Palaniappan K."/>
            <person name="Land M."/>
            <person name="Hauser L."/>
            <person name="Chang Y.J."/>
            <person name="Jeffries C.D."/>
            <person name="Chain P."/>
            <person name="Saunders E."/>
            <person name="Brettin T."/>
            <person name="Detter J.C."/>
            <person name="Han C."/>
            <person name="Goker M."/>
            <person name="Bristow J."/>
            <person name="Eisen J.A."/>
            <person name="Markowitz V."/>
            <person name="Hugenholtz P."/>
            <person name="Kyrpides N.C."/>
            <person name="Klenk H.P."/>
            <person name="Lapidus A."/>
        </authorList>
    </citation>
    <scope>NUCLEOTIDE SEQUENCE [LARGE SCALE GENOMIC DNA]</scope>
    <source>
        <strain evidence="3">ATCC 9321 / DSM 20548 / JCM 6508 / NCTC 11806 / PC1</strain>
    </source>
</reference>
<dbReference type="PROSITE" id="PS51186">
    <property type="entry name" value="GNAT"/>
    <property type="match status" value="1"/>
</dbReference>
<dbReference type="AlphaFoldDB" id="C7RFQ2"/>
<feature type="domain" description="N-acetyltransferase" evidence="1">
    <location>
        <begin position="4"/>
        <end position="172"/>
    </location>
</feature>
<sequence length="172" mass="20234">MNNIKLYIPKENELDFAKILLNDPLTMAYNKGYDLQFAGYDKTIGCIIHDRSFRKRRYDIYFFNPGDYFYAYIYDEDLKAFVGDVNFHPSSLGFRTRDIGIVIKNEYRGQGYGKAGLKLLIDKAFSFENIQYLHNNFEKTRTYAYKIHTDLGFRIIGVENNIVDLICEKKIN</sequence>
<dbReference type="InterPro" id="IPR016181">
    <property type="entry name" value="Acyl_CoA_acyltransferase"/>
</dbReference>
<dbReference type="HOGENOM" id="CLU_1530007_0_0_9"/>